<comment type="caution">
    <text evidence="2">The sequence shown here is derived from an EMBL/GenBank/DDBJ whole genome shotgun (WGS) entry which is preliminary data.</text>
</comment>
<protein>
    <submittedName>
        <fullName evidence="2">Uncharacterized protein</fullName>
    </submittedName>
</protein>
<dbReference type="Proteomes" id="UP001596496">
    <property type="component" value="Unassembled WGS sequence"/>
</dbReference>
<dbReference type="RefSeq" id="WP_380828514.1">
    <property type="nucleotide sequence ID" value="NZ_JBHTCG010000013.1"/>
</dbReference>
<reference evidence="3" key="1">
    <citation type="journal article" date="2019" name="Int. J. Syst. Evol. Microbiol.">
        <title>The Global Catalogue of Microorganisms (GCM) 10K type strain sequencing project: providing services to taxonomists for standard genome sequencing and annotation.</title>
        <authorList>
            <consortium name="The Broad Institute Genomics Platform"/>
            <consortium name="The Broad Institute Genome Sequencing Center for Infectious Disease"/>
            <person name="Wu L."/>
            <person name="Ma J."/>
        </authorList>
    </citation>
    <scope>NUCLEOTIDE SEQUENCE [LARGE SCALE GENOMIC DNA]</scope>
    <source>
        <strain evidence="3">CECT 7649</strain>
    </source>
</reference>
<proteinExistence type="predicted"/>
<evidence type="ECO:0000313" key="3">
    <source>
        <dbReference type="Proteomes" id="UP001596496"/>
    </source>
</evidence>
<feature type="compositionally biased region" description="Acidic residues" evidence="1">
    <location>
        <begin position="63"/>
        <end position="72"/>
    </location>
</feature>
<evidence type="ECO:0000313" key="2">
    <source>
        <dbReference type="EMBL" id="MFC7384693.1"/>
    </source>
</evidence>
<name>A0ABW2P6G6_9ACTN</name>
<feature type="region of interest" description="Disordered" evidence="1">
    <location>
        <begin position="48"/>
        <end position="72"/>
    </location>
</feature>
<keyword evidence="3" id="KW-1185">Reference proteome</keyword>
<sequence length="296" mass="32480">MLDVDRPTISPRHGEDDLTTSRLVRTATAIVAVAACAASGCSLTRNELVPADSQPIPQRASDEPDDADDADDVDDKVEGFIEVCVTRKTRTRVNYRGCDDARPAVTWYYLPLSAKVPAVGSTAKRGTFKRPKADLYRAPAKGGLGTKVMIADVEDRVEICVLRSSRIRFSEIRCDDGEKGYGWYYIRIDGHVPPVGKKAEDGSFRKPYGDTYRARRKGGDAAKAAIDYEDPDAVETDDGEEEEENCTYTINGQCVATNKCTAMINNVCADGDGSGSSTTESCHSVYMHKRWIRRCS</sequence>
<organism evidence="2 3">
    <name type="scientific">Sphaerisporangium rhizosphaerae</name>
    <dbReference type="NCBI Taxonomy" id="2269375"/>
    <lineage>
        <taxon>Bacteria</taxon>
        <taxon>Bacillati</taxon>
        <taxon>Actinomycetota</taxon>
        <taxon>Actinomycetes</taxon>
        <taxon>Streptosporangiales</taxon>
        <taxon>Streptosporangiaceae</taxon>
        <taxon>Sphaerisporangium</taxon>
    </lineage>
</organism>
<accession>A0ABW2P6G6</accession>
<evidence type="ECO:0000256" key="1">
    <source>
        <dbReference type="SAM" id="MobiDB-lite"/>
    </source>
</evidence>
<gene>
    <name evidence="2" type="ORF">ACFQSB_20945</name>
</gene>
<dbReference type="EMBL" id="JBHTCG010000013">
    <property type="protein sequence ID" value="MFC7384693.1"/>
    <property type="molecule type" value="Genomic_DNA"/>
</dbReference>